<feature type="non-terminal residue" evidence="2">
    <location>
        <position position="75"/>
    </location>
</feature>
<dbReference type="Pfam" id="PF14470">
    <property type="entry name" value="bPH_3"/>
    <property type="match status" value="1"/>
</dbReference>
<sequence>MSRTVHDRAEQLALIQQGLLEGETVDAVYDCIGVGTAFVGITDKRVVVQDMSFVGGKMAITSVPYKNIRSVSMVS</sequence>
<reference evidence="2 3" key="1">
    <citation type="submission" date="2020-04" db="EMBL/GenBank/DDBJ databases">
        <authorList>
            <person name="Liu S."/>
        </authorList>
    </citation>
    <scope>NUCLEOTIDE SEQUENCE [LARGE SCALE GENOMIC DNA]</scope>
    <source>
        <strain evidence="2 3">CGMCC 1.15091</strain>
    </source>
</reference>
<dbReference type="EMBL" id="JAAZSR010000850">
    <property type="protein sequence ID" value="NKX52910.1"/>
    <property type="molecule type" value="Genomic_DNA"/>
</dbReference>
<name>A0ABX1JXI8_9MICC</name>
<evidence type="ECO:0000313" key="3">
    <source>
        <dbReference type="Proteomes" id="UP000523795"/>
    </source>
</evidence>
<accession>A0ABX1JXI8</accession>
<dbReference type="Gene3D" id="2.30.29.50">
    <property type="entry name" value="Bacterial Pleckstrin homology domain"/>
    <property type="match status" value="1"/>
</dbReference>
<dbReference type="InterPro" id="IPR037063">
    <property type="entry name" value="PHb_sf"/>
</dbReference>
<evidence type="ECO:0000259" key="1">
    <source>
        <dbReference type="Pfam" id="PF14470"/>
    </source>
</evidence>
<evidence type="ECO:0000313" key="2">
    <source>
        <dbReference type="EMBL" id="NKX52910.1"/>
    </source>
</evidence>
<dbReference type="InterPro" id="IPR039519">
    <property type="entry name" value="YokE-like_PH"/>
</dbReference>
<protein>
    <submittedName>
        <fullName evidence="2">PH domain-containing protein</fullName>
    </submittedName>
</protein>
<keyword evidence="3" id="KW-1185">Reference proteome</keyword>
<feature type="domain" description="YokE-like PH" evidence="1">
    <location>
        <begin position="35"/>
        <end position="72"/>
    </location>
</feature>
<dbReference type="Proteomes" id="UP000523795">
    <property type="component" value="Unassembled WGS sequence"/>
</dbReference>
<proteinExistence type="predicted"/>
<gene>
    <name evidence="2" type="ORF">HER39_20505</name>
</gene>
<organism evidence="2 3">
    <name type="scientific">Arthrobacter deserti</name>
    <dbReference type="NCBI Taxonomy" id="1742687"/>
    <lineage>
        <taxon>Bacteria</taxon>
        <taxon>Bacillati</taxon>
        <taxon>Actinomycetota</taxon>
        <taxon>Actinomycetes</taxon>
        <taxon>Micrococcales</taxon>
        <taxon>Micrococcaceae</taxon>
        <taxon>Arthrobacter</taxon>
    </lineage>
</organism>
<comment type="caution">
    <text evidence="2">The sequence shown here is derived from an EMBL/GenBank/DDBJ whole genome shotgun (WGS) entry which is preliminary data.</text>
</comment>
<dbReference type="SUPFAM" id="SSF50729">
    <property type="entry name" value="PH domain-like"/>
    <property type="match status" value="1"/>
</dbReference>